<dbReference type="Proteomes" id="UP000076727">
    <property type="component" value="Unassembled WGS sequence"/>
</dbReference>
<keyword evidence="2" id="KW-1185">Reference proteome</keyword>
<gene>
    <name evidence="1" type="ORF">DAEQUDRAFT_102497</name>
</gene>
<accession>A0A165KVE9</accession>
<proteinExistence type="predicted"/>
<organism evidence="1 2">
    <name type="scientific">Daedalea quercina L-15889</name>
    <dbReference type="NCBI Taxonomy" id="1314783"/>
    <lineage>
        <taxon>Eukaryota</taxon>
        <taxon>Fungi</taxon>
        <taxon>Dikarya</taxon>
        <taxon>Basidiomycota</taxon>
        <taxon>Agaricomycotina</taxon>
        <taxon>Agaricomycetes</taxon>
        <taxon>Polyporales</taxon>
        <taxon>Fomitopsis</taxon>
    </lineage>
</organism>
<dbReference type="EMBL" id="KV429168">
    <property type="protein sequence ID" value="KZT63631.1"/>
    <property type="molecule type" value="Genomic_DNA"/>
</dbReference>
<evidence type="ECO:0000313" key="1">
    <source>
        <dbReference type="EMBL" id="KZT63631.1"/>
    </source>
</evidence>
<sequence>MSTSVSAVCTARAARSTCATGDSGRGVGSAAGILLGSGRISNWTGLMRRPDLPGVTQKINTAHPTRRREGLTKAGRFSKINDEHLLVMLARDEQPSDGLVPHHGLHRVEVDALRPFDPHERVWRVLDAKLGLLLEERDGGGKALAVAAPLAADRAHRRRRGDVEPRDGVDDGAERAWERAMREELPALARGVDRLVDVVEAVVPAAVRAQVAHLGRMHVRARREHLLPLLGEHHPAVQVPVAPGPEEERNRVRNHAVNRAVELRQNRVVQPRGDAMVGDGAVDVVVVVQFLAVERVAGPLALAVGRGGCV</sequence>
<protein>
    <submittedName>
        <fullName evidence="1">Uncharacterized protein</fullName>
    </submittedName>
</protein>
<dbReference type="AlphaFoldDB" id="A0A165KVE9"/>
<name>A0A165KVE9_9APHY</name>
<evidence type="ECO:0000313" key="2">
    <source>
        <dbReference type="Proteomes" id="UP000076727"/>
    </source>
</evidence>
<reference evidence="1 2" key="1">
    <citation type="journal article" date="2016" name="Mol. Biol. Evol.">
        <title>Comparative Genomics of Early-Diverging Mushroom-Forming Fungi Provides Insights into the Origins of Lignocellulose Decay Capabilities.</title>
        <authorList>
            <person name="Nagy L.G."/>
            <person name="Riley R."/>
            <person name="Tritt A."/>
            <person name="Adam C."/>
            <person name="Daum C."/>
            <person name="Floudas D."/>
            <person name="Sun H."/>
            <person name="Yadav J.S."/>
            <person name="Pangilinan J."/>
            <person name="Larsson K.H."/>
            <person name="Matsuura K."/>
            <person name="Barry K."/>
            <person name="Labutti K."/>
            <person name="Kuo R."/>
            <person name="Ohm R.A."/>
            <person name="Bhattacharya S.S."/>
            <person name="Shirouzu T."/>
            <person name="Yoshinaga Y."/>
            <person name="Martin F.M."/>
            <person name="Grigoriev I.V."/>
            <person name="Hibbett D.S."/>
        </authorList>
    </citation>
    <scope>NUCLEOTIDE SEQUENCE [LARGE SCALE GENOMIC DNA]</scope>
    <source>
        <strain evidence="1 2">L-15889</strain>
    </source>
</reference>